<organism evidence="1 2">
    <name type="scientific">Candidatus Roizmanbacteria bacterium RIFCSPHIGHO2_01_FULL_39_12b</name>
    <dbReference type="NCBI Taxonomy" id="1802030"/>
    <lineage>
        <taxon>Bacteria</taxon>
        <taxon>Candidatus Roizmaniibacteriota</taxon>
    </lineage>
</organism>
<sequence length="504" mass="57023">MQRRESEDYVILETDTDIPVCDSIVHYDRATQQTKWILKFAAVPVPDPRDPSKQIPLDLTFDIPPFRVTSTDPDFDPAAPVSTMINFESHAIITSEMDIRHKTEGEVHEYKEPESLKRMREFEIAIKGYGMAGNPWNVDVGWKWFIPYAMRRSYTHAQQFVHGFYLGRYADVDAGAYQVWTKSDEDNFGANRTDNGWRSWQFPDLHALALQRLYTGRVLKKIKEYGEQPPIPETLSAGIFGDVPPYLYDERSRLDKTRARKHFENLIDKVCDHINKPGFGDNLQSTLYVFNGAVGSAGWRQVMSDYIVQGLRRARGKGVQNVGFREDGLFGGSQSFASRRMDEITQTINQTHAVGIDNLSICLGGVVKATDIAGSIGQIRSVQVKNDIATRVRQINQTNTKIMGGDANITIPPVGTIDLDFHIDWMGVKDEDKPAKLVEILQHLFALRQEGGVRLEYTIRQMEDLELLARDETQQLLINAINNPPNVAKVIPFPTKTAPLKRAA</sequence>
<protein>
    <submittedName>
        <fullName evidence="1">Uncharacterized protein</fullName>
    </submittedName>
</protein>
<dbReference type="EMBL" id="MFZF01000022">
    <property type="protein sequence ID" value="OGK15936.1"/>
    <property type="molecule type" value="Genomic_DNA"/>
</dbReference>
<name>A0A1F7GAQ0_9BACT</name>
<dbReference type="Proteomes" id="UP000178372">
    <property type="component" value="Unassembled WGS sequence"/>
</dbReference>
<accession>A0A1F7GAQ0</accession>
<comment type="caution">
    <text evidence="1">The sequence shown here is derived from an EMBL/GenBank/DDBJ whole genome shotgun (WGS) entry which is preliminary data.</text>
</comment>
<proteinExistence type="predicted"/>
<evidence type="ECO:0000313" key="2">
    <source>
        <dbReference type="Proteomes" id="UP000178372"/>
    </source>
</evidence>
<gene>
    <name evidence="1" type="ORF">A2690_00580</name>
</gene>
<dbReference type="AlphaFoldDB" id="A0A1F7GAQ0"/>
<reference evidence="1 2" key="1">
    <citation type="journal article" date="2016" name="Nat. Commun.">
        <title>Thousands of microbial genomes shed light on interconnected biogeochemical processes in an aquifer system.</title>
        <authorList>
            <person name="Anantharaman K."/>
            <person name="Brown C.T."/>
            <person name="Hug L.A."/>
            <person name="Sharon I."/>
            <person name="Castelle C.J."/>
            <person name="Probst A.J."/>
            <person name="Thomas B.C."/>
            <person name="Singh A."/>
            <person name="Wilkins M.J."/>
            <person name="Karaoz U."/>
            <person name="Brodie E.L."/>
            <person name="Williams K.H."/>
            <person name="Hubbard S.S."/>
            <person name="Banfield J.F."/>
        </authorList>
    </citation>
    <scope>NUCLEOTIDE SEQUENCE [LARGE SCALE GENOMIC DNA]</scope>
</reference>
<evidence type="ECO:0000313" key="1">
    <source>
        <dbReference type="EMBL" id="OGK15936.1"/>
    </source>
</evidence>